<keyword evidence="7" id="KW-1133">Transmembrane helix</keyword>
<dbReference type="AlphaFoldDB" id="A0A1G7T6S0"/>
<dbReference type="SUPFAM" id="SSF49478">
    <property type="entry name" value="Cna protein B-type domain"/>
    <property type="match status" value="3"/>
</dbReference>
<evidence type="ECO:0000259" key="9">
    <source>
        <dbReference type="Pfam" id="PF17802"/>
    </source>
</evidence>
<dbReference type="Proteomes" id="UP000199708">
    <property type="component" value="Unassembled WGS sequence"/>
</dbReference>
<feature type="region of interest" description="Disordered" evidence="6">
    <location>
        <begin position="613"/>
        <end position="665"/>
    </location>
</feature>
<name>A0A1G7T6S0_9LACT</name>
<dbReference type="RefSeq" id="WP_090289931.1">
    <property type="nucleotide sequence ID" value="NZ_FNCK01000005.1"/>
</dbReference>
<organism evidence="10 11">
    <name type="scientific">Facklamia miroungae</name>
    <dbReference type="NCBI Taxonomy" id="120956"/>
    <lineage>
        <taxon>Bacteria</taxon>
        <taxon>Bacillati</taxon>
        <taxon>Bacillota</taxon>
        <taxon>Bacilli</taxon>
        <taxon>Lactobacillales</taxon>
        <taxon>Aerococcaceae</taxon>
        <taxon>Facklamia</taxon>
    </lineage>
</organism>
<keyword evidence="3" id="KW-0964">Secreted</keyword>
<evidence type="ECO:0000256" key="2">
    <source>
        <dbReference type="ARBA" id="ARBA00022512"/>
    </source>
</evidence>
<dbReference type="Pfam" id="PF17802">
    <property type="entry name" value="SpaA"/>
    <property type="match status" value="3"/>
</dbReference>
<sequence>MFKRKNIVSFFLVGNLLAVPFFETQEVLARVETEVETQYVSPEFNIFLQIDENAPQTQNEISFDIIDKATQSVVYSYRSDDTDHQPIELFAGEYIFRLYDGGSFQREGQIIKPYQVQIGKENQGEAEELAANPGEIVELADQSTVYDFIFTIDESQFDFSPVFDIYLVGDQVQNPQAPEIESMPEDGSQETETSEATSIEETSQASPEEITEESQADFQVEVYDQDQMPVEGVKIQLTNTEEPQANQELISDENGIAQASEIPAGNYQYQVVETPETHSAEGTVLDAQIIAGEENRQVIGITKLAQVGQMSIQITDKQGQPIDQAEVQAGDQTYTSNADGYILIDSLPVGNYDVTLLSVPGEEKIDGNVQNVEVIDQQTVELTFEVDNTTTTLETTTTEEPTTTTEEPTTTTEEPTTTTEEPTTTTEEPTTTTEEPKAVLNIKVQDQNAEPVEDASLLLVNKETGQEQEIVTNSEGMATANNLALGSYQYQVSQAPEGYIAEGTLLDVAVDQEEPELQVVTIQKEATVGQVSIAVSDSQGQGLGQVQLQVGDISVETDEAGIALIEEMPIGEYLVKIVAVPEGYRLDQISPEKIEVKANQKTDLTYQLEEIKTTEQPTTTAEPTTTTEITTTQEPTTKEPTTTTVAETTKEQTTTSQITTTVTEESKVPERVFKDLEHGGEVLLTQSDAKKVAKVLIQNVAIDAANLPAALKGKDYVAYQVKAFDKDGNEITLENPTLIKLPTRPINSQVEAVKIKGLQVEPLKIRVNQQTASIDSQGLGMIALVYGDAKSDQTTTSTSQTQEDGKTVVVKKSTDRKEADKGNLPTAGETTSKVIYLIAGVLVVGGTLLITLRKRNQDQDK</sequence>
<gene>
    <name evidence="10" type="ORF">SAMN05421791_10514</name>
</gene>
<dbReference type="NCBIfam" id="TIGR01167">
    <property type="entry name" value="LPXTG_anchor"/>
    <property type="match status" value="1"/>
</dbReference>
<evidence type="ECO:0000313" key="11">
    <source>
        <dbReference type="Proteomes" id="UP000199708"/>
    </source>
</evidence>
<feature type="compositionally biased region" description="Low complexity" evidence="6">
    <location>
        <begin position="793"/>
        <end position="802"/>
    </location>
</feature>
<evidence type="ECO:0000259" key="8">
    <source>
        <dbReference type="Pfam" id="PF00746"/>
    </source>
</evidence>
<dbReference type="InterPro" id="IPR013783">
    <property type="entry name" value="Ig-like_fold"/>
</dbReference>
<dbReference type="InterPro" id="IPR019931">
    <property type="entry name" value="LPXTG_anchor"/>
</dbReference>
<dbReference type="OrthoDB" id="2139979at2"/>
<dbReference type="STRING" id="120956.SAMN05421791_10514"/>
<feature type="domain" description="SpaA-like prealbumin fold" evidence="9">
    <location>
        <begin position="219"/>
        <end position="275"/>
    </location>
</feature>
<feature type="compositionally biased region" description="Basic and acidic residues" evidence="6">
    <location>
        <begin position="812"/>
        <end position="821"/>
    </location>
</feature>
<keyword evidence="7" id="KW-0472">Membrane</keyword>
<dbReference type="PANTHER" id="PTHR36108">
    <property type="entry name" value="COLOSSIN-B-RELATED"/>
    <property type="match status" value="1"/>
</dbReference>
<protein>
    <submittedName>
        <fullName evidence="10">LPXTG-motif cell wall anchor domain-containing protein</fullName>
    </submittedName>
</protein>
<feature type="region of interest" description="Disordered" evidence="6">
    <location>
        <begin position="793"/>
        <end position="825"/>
    </location>
</feature>
<evidence type="ECO:0000256" key="3">
    <source>
        <dbReference type="ARBA" id="ARBA00022525"/>
    </source>
</evidence>
<feature type="compositionally biased region" description="Low complexity" evidence="6">
    <location>
        <begin position="390"/>
        <end position="433"/>
    </location>
</feature>
<evidence type="ECO:0000256" key="1">
    <source>
        <dbReference type="ARBA" id="ARBA00007257"/>
    </source>
</evidence>
<feature type="region of interest" description="Disordered" evidence="6">
    <location>
        <begin position="390"/>
        <end position="434"/>
    </location>
</feature>
<keyword evidence="11" id="KW-1185">Reference proteome</keyword>
<feature type="region of interest" description="Disordered" evidence="6">
    <location>
        <begin position="177"/>
        <end position="214"/>
    </location>
</feature>
<feature type="domain" description="SpaA-like prealbumin fold" evidence="9">
    <location>
        <begin position="442"/>
        <end position="519"/>
    </location>
</feature>
<feature type="compositionally biased region" description="Low complexity" evidence="6">
    <location>
        <begin position="614"/>
        <end position="663"/>
    </location>
</feature>
<keyword evidence="5" id="KW-0572">Peptidoglycan-anchor</keyword>
<dbReference type="PANTHER" id="PTHR36108:SF13">
    <property type="entry name" value="COLOSSIN-B-RELATED"/>
    <property type="match status" value="1"/>
</dbReference>
<feature type="transmembrane region" description="Helical" evidence="7">
    <location>
        <begin position="834"/>
        <end position="852"/>
    </location>
</feature>
<dbReference type="Pfam" id="PF00746">
    <property type="entry name" value="Gram_pos_anchor"/>
    <property type="match status" value="1"/>
</dbReference>
<feature type="compositionally biased region" description="Low complexity" evidence="6">
    <location>
        <begin position="194"/>
        <end position="206"/>
    </location>
</feature>
<evidence type="ECO:0000313" key="10">
    <source>
        <dbReference type="EMBL" id="SDG30938.1"/>
    </source>
</evidence>
<keyword evidence="2" id="KW-0134">Cell wall</keyword>
<dbReference type="EMBL" id="FNCK01000005">
    <property type="protein sequence ID" value="SDG30938.1"/>
    <property type="molecule type" value="Genomic_DNA"/>
</dbReference>
<feature type="compositionally biased region" description="Acidic residues" evidence="6">
    <location>
        <begin position="182"/>
        <end position="193"/>
    </location>
</feature>
<keyword evidence="4" id="KW-0732">Signal</keyword>
<reference evidence="10 11" key="1">
    <citation type="submission" date="2016-10" db="EMBL/GenBank/DDBJ databases">
        <authorList>
            <person name="de Groot N.N."/>
        </authorList>
    </citation>
    <scope>NUCLEOTIDE SEQUENCE [LARGE SCALE GENOMIC DNA]</scope>
    <source>
        <strain evidence="10 11">ATCC BAA-466</strain>
    </source>
</reference>
<evidence type="ECO:0000256" key="4">
    <source>
        <dbReference type="ARBA" id="ARBA00022729"/>
    </source>
</evidence>
<evidence type="ECO:0000256" key="6">
    <source>
        <dbReference type="SAM" id="MobiDB-lite"/>
    </source>
</evidence>
<evidence type="ECO:0000256" key="7">
    <source>
        <dbReference type="SAM" id="Phobius"/>
    </source>
</evidence>
<keyword evidence="7" id="KW-0812">Transmembrane</keyword>
<evidence type="ECO:0000256" key="5">
    <source>
        <dbReference type="ARBA" id="ARBA00023088"/>
    </source>
</evidence>
<dbReference type="Gene3D" id="2.60.40.10">
    <property type="entry name" value="Immunoglobulins"/>
    <property type="match status" value="3"/>
</dbReference>
<feature type="domain" description="Gram-positive cocci surface proteins LPxTG" evidence="8">
    <location>
        <begin position="821"/>
        <end position="858"/>
    </location>
</feature>
<feature type="domain" description="SpaA-like prealbumin fold" evidence="9">
    <location>
        <begin position="537"/>
        <end position="605"/>
    </location>
</feature>
<dbReference type="InterPro" id="IPR041033">
    <property type="entry name" value="SpaA_PFL_dom_1"/>
</dbReference>
<accession>A0A1G7T6S0</accession>
<comment type="similarity">
    <text evidence="1">Belongs to the serine-aspartate repeat-containing protein (SDr) family.</text>
</comment>
<proteinExistence type="inferred from homology"/>